<dbReference type="OrthoDB" id="1688860at2759"/>
<gene>
    <name evidence="1" type="ORF">CR513_20158</name>
</gene>
<evidence type="ECO:0008006" key="3">
    <source>
        <dbReference type="Google" id="ProtNLM"/>
    </source>
</evidence>
<evidence type="ECO:0000313" key="1">
    <source>
        <dbReference type="EMBL" id="RDX97110.1"/>
    </source>
</evidence>
<name>A0A371H2T2_MUCPR</name>
<proteinExistence type="predicted"/>
<organism evidence="1 2">
    <name type="scientific">Mucuna pruriens</name>
    <name type="common">Velvet bean</name>
    <name type="synonym">Dolichos pruriens</name>
    <dbReference type="NCBI Taxonomy" id="157652"/>
    <lineage>
        <taxon>Eukaryota</taxon>
        <taxon>Viridiplantae</taxon>
        <taxon>Streptophyta</taxon>
        <taxon>Embryophyta</taxon>
        <taxon>Tracheophyta</taxon>
        <taxon>Spermatophyta</taxon>
        <taxon>Magnoliopsida</taxon>
        <taxon>eudicotyledons</taxon>
        <taxon>Gunneridae</taxon>
        <taxon>Pentapetalae</taxon>
        <taxon>rosids</taxon>
        <taxon>fabids</taxon>
        <taxon>Fabales</taxon>
        <taxon>Fabaceae</taxon>
        <taxon>Papilionoideae</taxon>
        <taxon>50 kb inversion clade</taxon>
        <taxon>NPAAA clade</taxon>
        <taxon>indigoferoid/millettioid clade</taxon>
        <taxon>Phaseoleae</taxon>
        <taxon>Mucuna</taxon>
    </lineage>
</organism>
<dbReference type="AlphaFoldDB" id="A0A371H2T2"/>
<protein>
    <recommendedName>
        <fullName evidence="3">Retrotransposon gag domain-containing protein</fullName>
    </recommendedName>
</protein>
<sequence>MHRENKRLDCKARVLLHQCVSANETIADYFNRIQVVTKSMRACGEAMVDSKIMEKVLRTLTLNFDHIIVAIESQKILRR</sequence>
<dbReference type="Pfam" id="PF14223">
    <property type="entry name" value="Retrotran_gag_2"/>
    <property type="match status" value="1"/>
</dbReference>
<feature type="non-terminal residue" evidence="1">
    <location>
        <position position="1"/>
    </location>
</feature>
<keyword evidence="2" id="KW-1185">Reference proteome</keyword>
<reference evidence="1" key="1">
    <citation type="submission" date="2018-05" db="EMBL/GenBank/DDBJ databases">
        <title>Draft genome of Mucuna pruriens seed.</title>
        <authorList>
            <person name="Nnadi N.E."/>
            <person name="Vos R."/>
            <person name="Hasami M.H."/>
            <person name="Devisetty U.K."/>
            <person name="Aguiy J.C."/>
        </authorList>
    </citation>
    <scope>NUCLEOTIDE SEQUENCE [LARGE SCALE GENOMIC DNA]</scope>
    <source>
        <strain evidence="1">JCA_2017</strain>
    </source>
</reference>
<evidence type="ECO:0000313" key="2">
    <source>
        <dbReference type="Proteomes" id="UP000257109"/>
    </source>
</evidence>
<comment type="caution">
    <text evidence="1">The sequence shown here is derived from an EMBL/GenBank/DDBJ whole genome shotgun (WGS) entry which is preliminary data.</text>
</comment>
<accession>A0A371H2T2</accession>
<dbReference type="EMBL" id="QJKJ01003736">
    <property type="protein sequence ID" value="RDX97110.1"/>
    <property type="molecule type" value="Genomic_DNA"/>
</dbReference>
<dbReference type="Proteomes" id="UP000257109">
    <property type="component" value="Unassembled WGS sequence"/>
</dbReference>